<organism evidence="3">
    <name type="scientific">Aureoumbra lagunensis</name>
    <dbReference type="NCBI Taxonomy" id="44058"/>
    <lineage>
        <taxon>Eukaryota</taxon>
        <taxon>Sar</taxon>
        <taxon>Stramenopiles</taxon>
        <taxon>Ochrophyta</taxon>
        <taxon>Pelagophyceae</taxon>
        <taxon>Pelagomonadales</taxon>
        <taxon>Aureoumbra</taxon>
    </lineage>
</organism>
<name>A0A7S3K3R6_9STRA</name>
<dbReference type="InterPro" id="IPR023393">
    <property type="entry name" value="START-like_dom_sf"/>
</dbReference>
<dbReference type="Gene3D" id="3.30.530.20">
    <property type="match status" value="1"/>
</dbReference>
<accession>A0A7S3K3R6</accession>
<proteinExistence type="predicted"/>
<dbReference type="SUPFAM" id="SSF55961">
    <property type="entry name" value="Bet v1-like"/>
    <property type="match status" value="1"/>
</dbReference>
<feature type="chain" id="PRO_5031203445" description="Coenzyme Q-binding protein COQ10 START domain-containing protein" evidence="1">
    <location>
        <begin position="22"/>
        <end position="272"/>
    </location>
</feature>
<feature type="signal peptide" evidence="1">
    <location>
        <begin position="1"/>
        <end position="21"/>
    </location>
</feature>
<evidence type="ECO:0000259" key="2">
    <source>
        <dbReference type="Pfam" id="PF03364"/>
    </source>
</evidence>
<protein>
    <recommendedName>
        <fullName evidence="2">Coenzyme Q-binding protein COQ10 START domain-containing protein</fullName>
    </recommendedName>
</protein>
<dbReference type="AlphaFoldDB" id="A0A7S3K3R6"/>
<evidence type="ECO:0000313" key="3">
    <source>
        <dbReference type="EMBL" id="CAE0373890.1"/>
    </source>
</evidence>
<evidence type="ECO:0000256" key="1">
    <source>
        <dbReference type="SAM" id="SignalP"/>
    </source>
</evidence>
<reference evidence="3" key="1">
    <citation type="submission" date="2021-01" db="EMBL/GenBank/DDBJ databases">
        <authorList>
            <person name="Corre E."/>
            <person name="Pelletier E."/>
            <person name="Niang G."/>
            <person name="Scheremetjew M."/>
            <person name="Finn R."/>
            <person name="Kale V."/>
            <person name="Holt S."/>
            <person name="Cochrane G."/>
            <person name="Meng A."/>
            <person name="Brown T."/>
            <person name="Cohen L."/>
        </authorList>
    </citation>
    <scope>NUCLEOTIDE SEQUENCE</scope>
    <source>
        <strain evidence="3">CCMP1510</strain>
    </source>
</reference>
<dbReference type="InterPro" id="IPR005031">
    <property type="entry name" value="COQ10_START"/>
</dbReference>
<dbReference type="EMBL" id="HBIJ01022483">
    <property type="protein sequence ID" value="CAE0373890.1"/>
    <property type="molecule type" value="Transcribed_RNA"/>
</dbReference>
<dbReference type="Pfam" id="PF03364">
    <property type="entry name" value="Polyketide_cyc"/>
    <property type="match status" value="1"/>
</dbReference>
<sequence length="272" mass="30222">MMKFSREFVYTLLLIQKCVWSLTLSSVSGGVRSRSGSQKIIMSVAESQSERVFSPRTIETIPFPAIPQTSQSSLRKDTNSPSKPTLQRAVALPHLSIDEEIRLGKSGSVERQRRRGRIGDAFIVVDSALPFETVWETLLQISNWSMLMRGVKSSKIHATSRIKNALTGAPTELRAGFSITKLRIPANLVLKTSDISHTITFELDKSRTNLALDALQGFWHIEPSPNGNGLTRVWLAASVQACAVVPNVAIDYVASKALRRATKWLRPHEETR</sequence>
<feature type="domain" description="Coenzyme Q-binding protein COQ10 START" evidence="2">
    <location>
        <begin position="129"/>
        <end position="260"/>
    </location>
</feature>
<gene>
    <name evidence="3" type="ORF">ALAG00032_LOCUS14692</name>
</gene>
<keyword evidence="1" id="KW-0732">Signal</keyword>